<dbReference type="PANTHER" id="PTHR47307">
    <property type="entry name" value="GLUTATHIONE-REGULATED POTASSIUM-EFFLUX SYSTEM ANCILLARY PROTEIN KEFG"/>
    <property type="match status" value="1"/>
</dbReference>
<proteinExistence type="predicted"/>
<dbReference type="InterPro" id="IPR029039">
    <property type="entry name" value="Flavoprotein-like_sf"/>
</dbReference>
<reference evidence="3 4" key="1">
    <citation type="submission" date="2021-03" db="EMBL/GenBank/DDBJ databases">
        <title>Antimicrobial resistance genes in bacteria isolated from Japanese honey, and their potential for conferring macrolide and lincosamide resistance in the American foulbrood pathogen Paenibacillus larvae.</title>
        <authorList>
            <person name="Okamoto M."/>
            <person name="Kumagai M."/>
            <person name="Kanamori H."/>
            <person name="Takamatsu D."/>
        </authorList>
    </citation>
    <scope>NUCLEOTIDE SEQUENCE [LARGE SCALE GENOMIC DNA]</scope>
    <source>
        <strain evidence="3 4">J21TS7</strain>
    </source>
</reference>
<keyword evidence="1" id="KW-0560">Oxidoreductase</keyword>
<evidence type="ECO:0000259" key="2">
    <source>
        <dbReference type="Pfam" id="PF02525"/>
    </source>
</evidence>
<dbReference type="Pfam" id="PF02525">
    <property type="entry name" value="Flavodoxin_2"/>
    <property type="match status" value="1"/>
</dbReference>
<name>A0ABQ4LLJ6_9BACL</name>
<keyword evidence="4" id="KW-1185">Reference proteome</keyword>
<dbReference type="EMBL" id="BORU01000004">
    <property type="protein sequence ID" value="GIO57374.1"/>
    <property type="molecule type" value="Genomic_DNA"/>
</dbReference>
<accession>A0ABQ4LLJ6</accession>
<protein>
    <submittedName>
        <fullName evidence="3">NAD(P)H oxidoreductase YdeQ</fullName>
    </submittedName>
</protein>
<dbReference type="SUPFAM" id="SSF52218">
    <property type="entry name" value="Flavoproteins"/>
    <property type="match status" value="1"/>
</dbReference>
<evidence type="ECO:0000313" key="3">
    <source>
        <dbReference type="EMBL" id="GIO57374.1"/>
    </source>
</evidence>
<dbReference type="InterPro" id="IPR046980">
    <property type="entry name" value="KefG/KefF"/>
</dbReference>
<dbReference type="Proteomes" id="UP000676601">
    <property type="component" value="Unassembled WGS sequence"/>
</dbReference>
<feature type="domain" description="Flavodoxin-like fold" evidence="2">
    <location>
        <begin position="1"/>
        <end position="168"/>
    </location>
</feature>
<comment type="caution">
    <text evidence="3">The sequence shown here is derived from an EMBL/GenBank/DDBJ whole genome shotgun (WGS) entry which is preliminary data.</text>
</comment>
<evidence type="ECO:0000256" key="1">
    <source>
        <dbReference type="ARBA" id="ARBA00023002"/>
    </source>
</evidence>
<dbReference type="Gene3D" id="3.40.50.360">
    <property type="match status" value="1"/>
</dbReference>
<gene>
    <name evidence="3" type="primary">ydeQ_2</name>
    <name evidence="3" type="ORF">J21TS7_56920</name>
</gene>
<organism evidence="3 4">
    <name type="scientific">Paenibacillus cineris</name>
    <dbReference type="NCBI Taxonomy" id="237530"/>
    <lineage>
        <taxon>Bacteria</taxon>
        <taxon>Bacillati</taxon>
        <taxon>Bacillota</taxon>
        <taxon>Bacilli</taxon>
        <taxon>Bacillales</taxon>
        <taxon>Paenibacillaceae</taxon>
        <taxon>Paenibacillus</taxon>
    </lineage>
</organism>
<dbReference type="InterPro" id="IPR003680">
    <property type="entry name" value="Flavodoxin_fold"/>
</dbReference>
<dbReference type="RefSeq" id="WP_212970389.1">
    <property type="nucleotide sequence ID" value="NZ_BORU01000004.1"/>
</dbReference>
<evidence type="ECO:0000313" key="4">
    <source>
        <dbReference type="Proteomes" id="UP000676601"/>
    </source>
</evidence>
<sequence length="179" mass="20432">MKTMVIVSHPDLSKSRANHALLEALPKHTDIHVRDLYQEYPDWQIDADREKQLLLAYDRIVLQFPFYWYSSPPLLKKWFDDVLTPGWAYGPGGEHLKGKEFIVVTTAGGTDKSFQAGGDNWFTISELLKPIHLTIAHCHGTFLPPFVVYNANRASQEQLKAEGIRYAEYIQTPSPVLVH</sequence>
<dbReference type="PANTHER" id="PTHR47307:SF1">
    <property type="entry name" value="GLUTATHIONE-REGULATED POTASSIUM-EFFLUX SYSTEM ANCILLARY PROTEIN KEFG"/>
    <property type="match status" value="1"/>
</dbReference>